<dbReference type="Proteomes" id="UP000434957">
    <property type="component" value="Unassembled WGS sequence"/>
</dbReference>
<accession>A0A6A3I2J6</accession>
<name>A0A6A3I2J6_9STRA</name>
<dbReference type="Proteomes" id="UP000429607">
    <property type="component" value="Unassembled WGS sequence"/>
</dbReference>
<organism evidence="1 3">
    <name type="scientific">Phytophthora rubi</name>
    <dbReference type="NCBI Taxonomy" id="129364"/>
    <lineage>
        <taxon>Eukaryota</taxon>
        <taxon>Sar</taxon>
        <taxon>Stramenopiles</taxon>
        <taxon>Oomycota</taxon>
        <taxon>Peronosporomycetes</taxon>
        <taxon>Peronosporales</taxon>
        <taxon>Peronosporaceae</taxon>
        <taxon>Phytophthora</taxon>
    </lineage>
</organism>
<evidence type="ECO:0000313" key="4">
    <source>
        <dbReference type="Proteomes" id="UP000434957"/>
    </source>
</evidence>
<comment type="caution">
    <text evidence="1">The sequence shown here is derived from an EMBL/GenBank/DDBJ whole genome shotgun (WGS) entry which is preliminary data.</text>
</comment>
<evidence type="ECO:0000313" key="2">
    <source>
        <dbReference type="EMBL" id="KAE9320898.1"/>
    </source>
</evidence>
<gene>
    <name evidence="1" type="ORF">PR001_g25945</name>
    <name evidence="2" type="ORF">PR003_g17607</name>
</gene>
<reference evidence="1 3" key="1">
    <citation type="submission" date="2018-09" db="EMBL/GenBank/DDBJ databases">
        <title>Genomic investigation of the strawberry pathogen Phytophthora fragariae indicates pathogenicity is determined by transcriptional variation in three key races.</title>
        <authorList>
            <person name="Adams T.M."/>
            <person name="Armitage A.D."/>
            <person name="Sobczyk M.K."/>
            <person name="Bates H.J."/>
            <person name="Dunwell J.M."/>
            <person name="Nellist C.F."/>
            <person name="Harrison R.J."/>
        </authorList>
    </citation>
    <scope>NUCLEOTIDE SEQUENCE [LARGE SCALE GENOMIC DNA]</scope>
    <source>
        <strain evidence="1 3">SCRP249</strain>
        <strain evidence="2 4">SCRP333</strain>
    </source>
</reference>
<dbReference type="EMBL" id="QXFV01003697">
    <property type="protein sequence ID" value="KAE8974594.1"/>
    <property type="molecule type" value="Genomic_DNA"/>
</dbReference>
<dbReference type="EMBL" id="QXFT01001357">
    <property type="protein sequence ID" value="KAE9320898.1"/>
    <property type="molecule type" value="Genomic_DNA"/>
</dbReference>
<dbReference type="AlphaFoldDB" id="A0A6A3I2J6"/>
<proteinExistence type="predicted"/>
<keyword evidence="4" id="KW-1185">Reference proteome</keyword>
<protein>
    <submittedName>
        <fullName evidence="1">Uncharacterized protein</fullName>
    </submittedName>
</protein>
<evidence type="ECO:0000313" key="1">
    <source>
        <dbReference type="EMBL" id="KAE8974594.1"/>
    </source>
</evidence>
<evidence type="ECO:0000313" key="3">
    <source>
        <dbReference type="Proteomes" id="UP000429607"/>
    </source>
</evidence>
<sequence>MEHITLRQQPTQIAAGSALETEMKLFLMQHAMTSAFP</sequence>